<dbReference type="GO" id="GO:0016301">
    <property type="term" value="F:kinase activity"/>
    <property type="evidence" value="ECO:0007669"/>
    <property type="project" value="UniProtKB-KW"/>
</dbReference>
<dbReference type="AlphaFoldDB" id="K6YDX6"/>
<dbReference type="PANTHER" id="PTHR30437">
    <property type="entry name" value="TRANSCRIPTION ELONGATION FACTOR GREA"/>
    <property type="match status" value="1"/>
</dbReference>
<dbReference type="STRING" id="493475.GARC_5241"/>
<gene>
    <name evidence="2" type="primary">rnk</name>
    <name evidence="2" type="ORF">GARC_5241</name>
</gene>
<dbReference type="eggNOG" id="COG0782">
    <property type="taxonomic scope" value="Bacteria"/>
</dbReference>
<dbReference type="OrthoDB" id="192847at2"/>
<dbReference type="InterPro" id="IPR036953">
    <property type="entry name" value="GreA/GreB_C_sf"/>
</dbReference>
<dbReference type="RefSeq" id="WP_007625833.1">
    <property type="nucleotide sequence ID" value="NZ_BAEO01000069.1"/>
</dbReference>
<organism evidence="2 3">
    <name type="scientific">Paraglaciecola arctica BSs20135</name>
    <dbReference type="NCBI Taxonomy" id="493475"/>
    <lineage>
        <taxon>Bacteria</taxon>
        <taxon>Pseudomonadati</taxon>
        <taxon>Pseudomonadota</taxon>
        <taxon>Gammaproteobacteria</taxon>
        <taxon>Alteromonadales</taxon>
        <taxon>Alteromonadaceae</taxon>
        <taxon>Paraglaciecola</taxon>
    </lineage>
</organism>
<feature type="domain" description="Transcription elongation factor GreA/GreB C-terminal" evidence="1">
    <location>
        <begin position="48"/>
        <end position="122"/>
    </location>
</feature>
<dbReference type="EMBL" id="BAEO01000069">
    <property type="protein sequence ID" value="GAC22176.1"/>
    <property type="molecule type" value="Genomic_DNA"/>
</dbReference>
<dbReference type="Gene3D" id="3.10.50.30">
    <property type="entry name" value="Transcription elongation factor, GreA/GreB, C-terminal domain"/>
    <property type="match status" value="1"/>
</dbReference>
<proteinExistence type="predicted"/>
<keyword evidence="3" id="KW-1185">Reference proteome</keyword>
<evidence type="ECO:0000313" key="3">
    <source>
        <dbReference type="Proteomes" id="UP000006327"/>
    </source>
</evidence>
<comment type="caution">
    <text evidence="2">The sequence shown here is derived from an EMBL/GenBank/DDBJ whole genome shotgun (WGS) entry which is preliminary data.</text>
</comment>
<evidence type="ECO:0000313" key="2">
    <source>
        <dbReference type="EMBL" id="GAC22176.1"/>
    </source>
</evidence>
<dbReference type="Pfam" id="PF01272">
    <property type="entry name" value="GreA_GreB"/>
    <property type="match status" value="1"/>
</dbReference>
<accession>K6YDX6</accession>
<name>K6YDX6_9ALTE</name>
<dbReference type="SUPFAM" id="SSF54534">
    <property type="entry name" value="FKBP-like"/>
    <property type="match status" value="1"/>
</dbReference>
<evidence type="ECO:0000259" key="1">
    <source>
        <dbReference type="Pfam" id="PF01272"/>
    </source>
</evidence>
<dbReference type="GO" id="GO:0032784">
    <property type="term" value="P:regulation of DNA-templated transcription elongation"/>
    <property type="evidence" value="ECO:0007669"/>
    <property type="project" value="InterPro"/>
</dbReference>
<dbReference type="Proteomes" id="UP000006327">
    <property type="component" value="Unassembled WGS sequence"/>
</dbReference>
<dbReference type="GO" id="GO:0070063">
    <property type="term" value="F:RNA polymerase binding"/>
    <property type="evidence" value="ECO:0007669"/>
    <property type="project" value="InterPro"/>
</dbReference>
<dbReference type="InterPro" id="IPR001437">
    <property type="entry name" value="Tscrpt_elong_fac_GreA/B_C"/>
</dbReference>
<keyword evidence="2" id="KW-0418">Kinase</keyword>
<dbReference type="GO" id="GO:0003677">
    <property type="term" value="F:DNA binding"/>
    <property type="evidence" value="ECO:0007669"/>
    <property type="project" value="InterPro"/>
</dbReference>
<dbReference type="InterPro" id="IPR023459">
    <property type="entry name" value="Tscrpt_elong_fac_GreA/B_fam"/>
</dbReference>
<dbReference type="GO" id="GO:0006354">
    <property type="term" value="P:DNA-templated transcription elongation"/>
    <property type="evidence" value="ECO:0007669"/>
    <property type="project" value="TreeGrafter"/>
</dbReference>
<dbReference type="PANTHER" id="PTHR30437:SF5">
    <property type="entry name" value="REGULATOR OF NUCLEOSIDE DIPHOSPHATE KINASE"/>
    <property type="match status" value="1"/>
</dbReference>
<keyword evidence="2" id="KW-0808">Transferase</keyword>
<sequence>MQPHIIISSADLAAVEYQLERSKLPADYMFAIENELDRATIVSSKDLPHNVVAIGSQVTFEILDTQRRFTKTLCLPTDTNLFEDSISVFAPIGSALLGLSKGQCIKWQTQRGPRTVEIVKVKAKNLNPNLYQ</sequence>
<reference evidence="2 3" key="1">
    <citation type="journal article" date="2017" name="Antonie Van Leeuwenhoek">
        <title>Rhizobium rhizosphaerae sp. nov., a novel species isolated from rice rhizosphere.</title>
        <authorList>
            <person name="Zhao J.J."/>
            <person name="Zhang J."/>
            <person name="Zhang R.J."/>
            <person name="Zhang C.W."/>
            <person name="Yin H.Q."/>
            <person name="Zhang X.X."/>
        </authorList>
    </citation>
    <scope>NUCLEOTIDE SEQUENCE [LARGE SCALE GENOMIC DNA]</scope>
    <source>
        <strain evidence="2 3">BSs20135</strain>
    </source>
</reference>
<protein>
    <submittedName>
        <fullName evidence="2">Regulator of nucleoside diphosphate kinase</fullName>
    </submittedName>
</protein>